<comment type="caution">
    <text evidence="6">The sequence shown here is derived from an EMBL/GenBank/DDBJ whole genome shotgun (WGS) entry which is preliminary data.</text>
</comment>
<evidence type="ECO:0000256" key="4">
    <source>
        <dbReference type="ARBA" id="ARBA00032976"/>
    </source>
</evidence>
<protein>
    <recommendedName>
        <fullName evidence="3">Chitooligosaccharide deacetylase</fullName>
    </recommendedName>
    <alternativeName>
        <fullName evidence="4">Nodulation protein B</fullName>
    </alternativeName>
</protein>
<dbReference type="CDD" id="cd10928">
    <property type="entry name" value="CE4_u4"/>
    <property type="match status" value="1"/>
</dbReference>
<dbReference type="Gene3D" id="3.20.20.370">
    <property type="entry name" value="Glycoside hydrolase/deacetylase"/>
    <property type="match status" value="1"/>
</dbReference>
<dbReference type="RefSeq" id="WP_140825723.1">
    <property type="nucleotide sequence ID" value="NZ_VFYP01000001.1"/>
</dbReference>
<evidence type="ECO:0000313" key="6">
    <source>
        <dbReference type="EMBL" id="TPP09322.1"/>
    </source>
</evidence>
<dbReference type="AlphaFoldDB" id="A0A504UVU2"/>
<name>A0A504UVU2_9HYPH</name>
<evidence type="ECO:0000259" key="5">
    <source>
        <dbReference type="Pfam" id="PF01522"/>
    </source>
</evidence>
<feature type="domain" description="NodB homology" evidence="5">
    <location>
        <begin position="27"/>
        <end position="101"/>
    </location>
</feature>
<dbReference type="SUPFAM" id="SSF88713">
    <property type="entry name" value="Glycoside hydrolase/deacetylase"/>
    <property type="match status" value="1"/>
</dbReference>
<dbReference type="GO" id="GO:0005975">
    <property type="term" value="P:carbohydrate metabolic process"/>
    <property type="evidence" value="ECO:0007669"/>
    <property type="project" value="InterPro"/>
</dbReference>
<sequence>MSDALLRNAIDTVAAQGRKVRLWLRDDDAVEPTEALDRLLELTHEHMVPVTLAVIPKDTGTPLIRRLDKAPHSSVALHGWSHHNYASAAEKKQELGLHRTAPVVLAELKEGFDKLAALYSARFIPMLVPPWNRIAPALLPGLPSLGLKLLSVFGKEQPTSPIPLVNTHVDIMDWHGTGGGRPADALFAELASWIGREDAPPMIGILTHHLVHDAAAWTFLKTLLAITATHPACEWVSPDVRSSTRTSSR</sequence>
<reference evidence="6 7" key="1">
    <citation type="submission" date="2019-06" db="EMBL/GenBank/DDBJ databases">
        <title>Rhizobium sp. CL12 isolated from roots of soybean.</title>
        <authorList>
            <person name="Wang C."/>
        </authorList>
    </citation>
    <scope>NUCLEOTIDE SEQUENCE [LARGE SCALE GENOMIC DNA]</scope>
    <source>
        <strain evidence="6 7">CL12</strain>
    </source>
</reference>
<evidence type="ECO:0000256" key="2">
    <source>
        <dbReference type="ARBA" id="ARBA00010973"/>
    </source>
</evidence>
<dbReference type="OrthoDB" id="6086702at2"/>
<comment type="function">
    <text evidence="1">Is involved in generating a small heat-stable compound (Nod), an acylated oligomer of N-acetylglucosamine, that stimulates mitosis in various plant protoplasts.</text>
</comment>
<gene>
    <name evidence="6" type="ORF">FJQ55_00075</name>
</gene>
<evidence type="ECO:0000256" key="3">
    <source>
        <dbReference type="ARBA" id="ARBA00020071"/>
    </source>
</evidence>
<dbReference type="GO" id="GO:0016810">
    <property type="term" value="F:hydrolase activity, acting on carbon-nitrogen (but not peptide) bonds"/>
    <property type="evidence" value="ECO:0007669"/>
    <property type="project" value="InterPro"/>
</dbReference>
<comment type="similarity">
    <text evidence="2">Belongs to the polysaccharide deacetylase family.</text>
</comment>
<dbReference type="InterPro" id="IPR002509">
    <property type="entry name" value="NODB_dom"/>
</dbReference>
<dbReference type="InterPro" id="IPR011330">
    <property type="entry name" value="Glyco_hydro/deAcase_b/a-brl"/>
</dbReference>
<dbReference type="Pfam" id="PF01522">
    <property type="entry name" value="Polysacc_deac_1"/>
    <property type="match status" value="1"/>
</dbReference>
<dbReference type="InterPro" id="IPR049591">
    <property type="entry name" value="CE4_u4-like"/>
</dbReference>
<organism evidence="6 7">
    <name type="scientific">Rhizobium glycinendophyticum</name>
    <dbReference type="NCBI Taxonomy" id="2589807"/>
    <lineage>
        <taxon>Bacteria</taxon>
        <taxon>Pseudomonadati</taxon>
        <taxon>Pseudomonadota</taxon>
        <taxon>Alphaproteobacteria</taxon>
        <taxon>Hyphomicrobiales</taxon>
        <taxon>Rhizobiaceae</taxon>
        <taxon>Rhizobium/Agrobacterium group</taxon>
        <taxon>Rhizobium</taxon>
    </lineage>
</organism>
<evidence type="ECO:0000256" key="1">
    <source>
        <dbReference type="ARBA" id="ARBA00003236"/>
    </source>
</evidence>
<dbReference type="Proteomes" id="UP000316429">
    <property type="component" value="Unassembled WGS sequence"/>
</dbReference>
<keyword evidence="7" id="KW-1185">Reference proteome</keyword>
<dbReference type="EMBL" id="VFYP01000001">
    <property type="protein sequence ID" value="TPP09322.1"/>
    <property type="molecule type" value="Genomic_DNA"/>
</dbReference>
<evidence type="ECO:0000313" key="7">
    <source>
        <dbReference type="Proteomes" id="UP000316429"/>
    </source>
</evidence>
<accession>A0A504UVU2</accession>
<proteinExistence type="inferred from homology"/>